<protein>
    <recommendedName>
        <fullName evidence="2">ribose-phosphate diphosphokinase</fullName>
        <ecNumber evidence="2">2.7.6.1</ecNumber>
    </recommendedName>
</protein>
<dbReference type="InterPro" id="IPR000836">
    <property type="entry name" value="PRTase_dom"/>
</dbReference>
<evidence type="ECO:0000313" key="12">
    <source>
        <dbReference type="EMBL" id="KAK3582397.1"/>
    </source>
</evidence>
<dbReference type="Proteomes" id="UP001195483">
    <property type="component" value="Unassembled WGS sequence"/>
</dbReference>
<comment type="caution">
    <text evidence="12">The sequence shown here is derived from an EMBL/GenBank/DDBJ whole genome shotgun (WGS) entry which is preliminary data.</text>
</comment>
<dbReference type="Gene3D" id="3.40.50.2020">
    <property type="match status" value="2"/>
</dbReference>
<dbReference type="SUPFAM" id="SSF53271">
    <property type="entry name" value="PRTase-like"/>
    <property type="match status" value="1"/>
</dbReference>
<reference evidence="12" key="2">
    <citation type="journal article" date="2021" name="Genome Biol. Evol.">
        <title>Developing a high-quality reference genome for a parasitic bivalve with doubly uniparental inheritance (Bivalvia: Unionida).</title>
        <authorList>
            <person name="Smith C.H."/>
        </authorList>
    </citation>
    <scope>NUCLEOTIDE SEQUENCE</scope>
    <source>
        <strain evidence="12">CHS0354</strain>
        <tissue evidence="12">Mantle</tissue>
    </source>
</reference>
<dbReference type="EC" id="2.7.6.1" evidence="2"/>
<keyword evidence="6" id="KW-0547">Nucleotide-binding</keyword>
<dbReference type="NCBIfam" id="TIGR01251">
    <property type="entry name" value="ribP_PPkin"/>
    <property type="match status" value="1"/>
</dbReference>
<evidence type="ECO:0000256" key="6">
    <source>
        <dbReference type="ARBA" id="ARBA00022741"/>
    </source>
</evidence>
<accession>A0AAE0RZ43</accession>
<dbReference type="AlphaFoldDB" id="A0AAE0RZ43"/>
<dbReference type="PANTHER" id="PTHR10210:SF41">
    <property type="entry name" value="RIBOSE-PHOSPHATE PYROPHOSPHOKINASE 1, CHLOROPLASTIC"/>
    <property type="match status" value="1"/>
</dbReference>
<dbReference type="EMBL" id="JAEAOA010001427">
    <property type="protein sequence ID" value="KAK3582397.1"/>
    <property type="molecule type" value="Genomic_DNA"/>
</dbReference>
<proteinExistence type="inferred from homology"/>
<dbReference type="HAMAP" id="MF_00583_B">
    <property type="entry name" value="RibP_PPkinase_B"/>
    <property type="match status" value="1"/>
</dbReference>
<dbReference type="CDD" id="cd06223">
    <property type="entry name" value="PRTases_typeI"/>
    <property type="match status" value="1"/>
</dbReference>
<evidence type="ECO:0000256" key="7">
    <source>
        <dbReference type="ARBA" id="ARBA00022777"/>
    </source>
</evidence>
<evidence type="ECO:0000256" key="2">
    <source>
        <dbReference type="ARBA" id="ARBA00013247"/>
    </source>
</evidence>
<sequence length="311" mass="34088">MLKTIKIFSGRSNLSFAQKISLELSVPLCKAHLQTFSDGEISAQYDESIRGSDLFIIQSTNPPSDNLLELLILIDAAKRASASRITAVIPYYGYSRQDRKDKPRVAITAKLVADLISAAGAHRILTMDLHSHQIQGFFNIQVDHLYASNLLAKRFLEYGIENVAVASPDVGGVKLARAYARRLNAPLVIIDKRRPEPNKSEVMNVIGDVEGKNILITDDIIDTAGTIVNASIALKEKGAKQIFAACSHALVSGTAIDKLMESPIEVLITTDSVPRDNQNMQMLDVVSASPFFAEAIRRIYDDDSVSSLFDD</sequence>
<dbReference type="GO" id="GO:0000287">
    <property type="term" value="F:magnesium ion binding"/>
    <property type="evidence" value="ECO:0007669"/>
    <property type="project" value="InterPro"/>
</dbReference>
<evidence type="ECO:0000256" key="9">
    <source>
        <dbReference type="ARBA" id="ARBA00022842"/>
    </source>
</evidence>
<dbReference type="GO" id="GO:0004749">
    <property type="term" value="F:ribose phosphate diphosphokinase activity"/>
    <property type="evidence" value="ECO:0007669"/>
    <property type="project" value="UniProtKB-EC"/>
</dbReference>
<evidence type="ECO:0000256" key="8">
    <source>
        <dbReference type="ARBA" id="ARBA00022840"/>
    </source>
</evidence>
<keyword evidence="4" id="KW-0479">Metal-binding</keyword>
<comment type="catalytic activity">
    <reaction evidence="10">
        <text>D-ribose 5-phosphate + ATP = 5-phospho-alpha-D-ribose 1-diphosphate + AMP + H(+)</text>
        <dbReference type="Rhea" id="RHEA:15609"/>
        <dbReference type="ChEBI" id="CHEBI:15378"/>
        <dbReference type="ChEBI" id="CHEBI:30616"/>
        <dbReference type="ChEBI" id="CHEBI:58017"/>
        <dbReference type="ChEBI" id="CHEBI:78346"/>
        <dbReference type="ChEBI" id="CHEBI:456215"/>
        <dbReference type="EC" id="2.7.6.1"/>
    </reaction>
</comment>
<evidence type="ECO:0000256" key="3">
    <source>
        <dbReference type="ARBA" id="ARBA00022679"/>
    </source>
</evidence>
<keyword evidence="3" id="KW-0808">Transferase</keyword>
<dbReference type="PANTHER" id="PTHR10210">
    <property type="entry name" value="RIBOSE-PHOSPHATE DIPHOSPHOKINASE FAMILY MEMBER"/>
    <property type="match status" value="1"/>
</dbReference>
<evidence type="ECO:0000256" key="4">
    <source>
        <dbReference type="ARBA" id="ARBA00022723"/>
    </source>
</evidence>
<keyword evidence="8" id="KW-0067">ATP-binding</keyword>
<dbReference type="Pfam" id="PF14572">
    <property type="entry name" value="Pribosyl_synth"/>
    <property type="match status" value="1"/>
</dbReference>
<dbReference type="GO" id="GO:0016301">
    <property type="term" value="F:kinase activity"/>
    <property type="evidence" value="ECO:0007669"/>
    <property type="project" value="UniProtKB-KW"/>
</dbReference>
<evidence type="ECO:0000256" key="5">
    <source>
        <dbReference type="ARBA" id="ARBA00022727"/>
    </source>
</evidence>
<dbReference type="SMART" id="SM01400">
    <property type="entry name" value="Pribosyltran_N"/>
    <property type="match status" value="1"/>
</dbReference>
<dbReference type="InterPro" id="IPR005946">
    <property type="entry name" value="Rib-P_diPkinase"/>
</dbReference>
<evidence type="ECO:0000259" key="11">
    <source>
        <dbReference type="Pfam" id="PF13793"/>
    </source>
</evidence>
<evidence type="ECO:0000256" key="1">
    <source>
        <dbReference type="ARBA" id="ARBA00006478"/>
    </source>
</evidence>
<dbReference type="InterPro" id="IPR029057">
    <property type="entry name" value="PRTase-like"/>
</dbReference>
<dbReference type="InterPro" id="IPR029099">
    <property type="entry name" value="Pribosyltran_N"/>
</dbReference>
<dbReference type="FunFam" id="3.40.50.2020:FF:000002">
    <property type="entry name" value="Ribose-phosphate pyrophosphokinase"/>
    <property type="match status" value="1"/>
</dbReference>
<dbReference type="InterPro" id="IPR037515">
    <property type="entry name" value="Rib-P_diPkinase_bac"/>
</dbReference>
<gene>
    <name evidence="12" type="ORF">CHS0354_023941</name>
</gene>
<dbReference type="GO" id="GO:0005524">
    <property type="term" value="F:ATP binding"/>
    <property type="evidence" value="ECO:0007669"/>
    <property type="project" value="UniProtKB-KW"/>
</dbReference>
<dbReference type="FunFam" id="3.40.50.2020:FF:000014">
    <property type="entry name" value="Ribose-phosphate pyrophosphokinase 1"/>
    <property type="match status" value="1"/>
</dbReference>
<dbReference type="GO" id="GO:0002189">
    <property type="term" value="C:ribose phosphate diphosphokinase complex"/>
    <property type="evidence" value="ECO:0007669"/>
    <property type="project" value="TreeGrafter"/>
</dbReference>
<dbReference type="GO" id="GO:0006164">
    <property type="term" value="P:purine nucleotide biosynthetic process"/>
    <property type="evidence" value="ECO:0007669"/>
    <property type="project" value="TreeGrafter"/>
</dbReference>
<reference evidence="12" key="3">
    <citation type="submission" date="2023-05" db="EMBL/GenBank/DDBJ databases">
        <authorList>
            <person name="Smith C.H."/>
        </authorList>
    </citation>
    <scope>NUCLEOTIDE SEQUENCE</scope>
    <source>
        <strain evidence="12">CHS0354</strain>
        <tissue evidence="12">Mantle</tissue>
    </source>
</reference>
<dbReference type="GO" id="GO:0006015">
    <property type="term" value="P:5-phosphoribose 1-diphosphate biosynthetic process"/>
    <property type="evidence" value="ECO:0007669"/>
    <property type="project" value="TreeGrafter"/>
</dbReference>
<keyword evidence="7" id="KW-0418">Kinase</keyword>
<keyword evidence="13" id="KW-1185">Reference proteome</keyword>
<dbReference type="Pfam" id="PF13793">
    <property type="entry name" value="Pribosyltran_N"/>
    <property type="match status" value="1"/>
</dbReference>
<evidence type="ECO:0000313" key="13">
    <source>
        <dbReference type="Proteomes" id="UP001195483"/>
    </source>
</evidence>
<organism evidence="12 13">
    <name type="scientific">Potamilus streckersoni</name>
    <dbReference type="NCBI Taxonomy" id="2493646"/>
    <lineage>
        <taxon>Eukaryota</taxon>
        <taxon>Metazoa</taxon>
        <taxon>Spiralia</taxon>
        <taxon>Lophotrochozoa</taxon>
        <taxon>Mollusca</taxon>
        <taxon>Bivalvia</taxon>
        <taxon>Autobranchia</taxon>
        <taxon>Heteroconchia</taxon>
        <taxon>Palaeoheterodonta</taxon>
        <taxon>Unionida</taxon>
        <taxon>Unionoidea</taxon>
        <taxon>Unionidae</taxon>
        <taxon>Ambleminae</taxon>
        <taxon>Lampsilini</taxon>
        <taxon>Potamilus</taxon>
    </lineage>
</organism>
<dbReference type="GO" id="GO:0005737">
    <property type="term" value="C:cytoplasm"/>
    <property type="evidence" value="ECO:0007669"/>
    <property type="project" value="TreeGrafter"/>
</dbReference>
<feature type="domain" description="Ribose-phosphate pyrophosphokinase N-terminal" evidence="11">
    <location>
        <begin position="5"/>
        <end position="120"/>
    </location>
</feature>
<keyword evidence="5" id="KW-0545">Nucleotide biosynthesis</keyword>
<dbReference type="NCBIfam" id="NF002320">
    <property type="entry name" value="PRK01259.1"/>
    <property type="match status" value="1"/>
</dbReference>
<keyword evidence="9" id="KW-0460">Magnesium</keyword>
<reference evidence="12" key="1">
    <citation type="journal article" date="2021" name="Genome Biol. Evol.">
        <title>A High-Quality Reference Genome for a Parasitic Bivalve with Doubly Uniparental Inheritance (Bivalvia: Unionida).</title>
        <authorList>
            <person name="Smith C.H."/>
        </authorList>
    </citation>
    <scope>NUCLEOTIDE SEQUENCE</scope>
    <source>
        <strain evidence="12">CHS0354</strain>
    </source>
</reference>
<name>A0AAE0RZ43_9BIVA</name>
<evidence type="ECO:0000256" key="10">
    <source>
        <dbReference type="ARBA" id="ARBA00049535"/>
    </source>
</evidence>
<comment type="similarity">
    <text evidence="1">Belongs to the ribose-phosphate pyrophosphokinase family.</text>
</comment>